<dbReference type="InterPro" id="IPR036388">
    <property type="entry name" value="WH-like_DNA-bd_sf"/>
</dbReference>
<evidence type="ECO:0000313" key="2">
    <source>
        <dbReference type="EMBL" id="RQW64146.1"/>
    </source>
</evidence>
<reference evidence="2 3" key="1">
    <citation type="submission" date="2018-11" db="EMBL/GenBank/DDBJ databases">
        <title>Vibrio LJC006 sp. nov., isolated from seawater during the bloom of the enteromorpha.</title>
        <authorList>
            <person name="Liang J."/>
        </authorList>
    </citation>
    <scope>NUCLEOTIDE SEQUENCE [LARGE SCALE GENOMIC DNA]</scope>
    <source>
        <strain evidence="2 3">LJC006</strain>
    </source>
</reference>
<evidence type="ECO:0000313" key="3">
    <source>
        <dbReference type="Proteomes" id="UP000281112"/>
    </source>
</evidence>
<dbReference type="EMBL" id="RJVQ01000002">
    <property type="protein sequence ID" value="RQW64146.1"/>
    <property type="molecule type" value="Genomic_DNA"/>
</dbReference>
<dbReference type="RefSeq" id="WP_124936265.1">
    <property type="nucleotide sequence ID" value="NZ_RJVQ01000002.1"/>
</dbReference>
<comment type="caution">
    <text evidence="2">The sequence shown here is derived from an EMBL/GenBank/DDBJ whole genome shotgun (WGS) entry which is preliminary data.</text>
</comment>
<dbReference type="Proteomes" id="UP000281112">
    <property type="component" value="Unassembled WGS sequence"/>
</dbReference>
<proteinExistence type="predicted"/>
<dbReference type="InterPro" id="IPR015102">
    <property type="entry name" value="Tscrpt_reg_HTH_FeoC"/>
</dbReference>
<sequence>MILHELRNYIAEKGMVTRNELAKRFALSEDGVDAMLEVWLKKGVICRYADTNLKNHVSRVRYSINERESIPMNVIL</sequence>
<protein>
    <submittedName>
        <fullName evidence="2">Iron transporter FeoC</fullName>
    </submittedName>
</protein>
<evidence type="ECO:0000259" key="1">
    <source>
        <dbReference type="Pfam" id="PF09012"/>
    </source>
</evidence>
<dbReference type="SUPFAM" id="SSF46785">
    <property type="entry name" value="Winged helix' DNA-binding domain"/>
    <property type="match status" value="1"/>
</dbReference>
<dbReference type="Pfam" id="PF09012">
    <property type="entry name" value="FeoC"/>
    <property type="match status" value="1"/>
</dbReference>
<dbReference type="OrthoDB" id="467062at2"/>
<gene>
    <name evidence="2" type="ORF">EES38_06030</name>
</gene>
<feature type="domain" description="Transcriptional regulator HTH-type FeoC" evidence="1">
    <location>
        <begin position="2"/>
        <end position="52"/>
    </location>
</feature>
<organism evidence="2 3">
    <name type="scientific">Vibrio viridaestus</name>
    <dbReference type="NCBI Taxonomy" id="2487322"/>
    <lineage>
        <taxon>Bacteria</taxon>
        <taxon>Pseudomonadati</taxon>
        <taxon>Pseudomonadota</taxon>
        <taxon>Gammaproteobacteria</taxon>
        <taxon>Vibrionales</taxon>
        <taxon>Vibrionaceae</taxon>
        <taxon>Vibrio</taxon>
    </lineage>
</organism>
<accession>A0A3N9U7J4</accession>
<dbReference type="AlphaFoldDB" id="A0A3N9U7J4"/>
<keyword evidence="3" id="KW-1185">Reference proteome</keyword>
<name>A0A3N9U7J4_9VIBR</name>
<dbReference type="InterPro" id="IPR036390">
    <property type="entry name" value="WH_DNA-bd_sf"/>
</dbReference>
<dbReference type="Gene3D" id="1.10.10.10">
    <property type="entry name" value="Winged helix-like DNA-binding domain superfamily/Winged helix DNA-binding domain"/>
    <property type="match status" value="1"/>
</dbReference>